<dbReference type="EMBL" id="BMAW01048243">
    <property type="protein sequence ID" value="GFS64918.1"/>
    <property type="molecule type" value="Genomic_DNA"/>
</dbReference>
<evidence type="ECO:0000313" key="1">
    <source>
        <dbReference type="EMBL" id="GFS36520.1"/>
    </source>
</evidence>
<name>A0A8X6QDP7_NEPPI</name>
<gene>
    <name evidence="2" type="ORF">NPIL_507541</name>
    <name evidence="1" type="ORF">NPIL_520881</name>
    <name evidence="4" type="ORF">NPIL_576131</name>
    <name evidence="3" type="ORF">NPIL_700591</name>
</gene>
<dbReference type="EMBL" id="BMAW01127428">
    <property type="protein sequence ID" value="GFU21069.1"/>
    <property type="molecule type" value="Genomic_DNA"/>
</dbReference>
<keyword evidence="5" id="KW-1185">Reference proteome</keyword>
<proteinExistence type="predicted"/>
<evidence type="ECO:0000313" key="5">
    <source>
        <dbReference type="Proteomes" id="UP000887013"/>
    </source>
</evidence>
<comment type="caution">
    <text evidence="3">The sequence shown here is derived from an EMBL/GenBank/DDBJ whole genome shotgun (WGS) entry which is preliminary data.</text>
</comment>
<dbReference type="EMBL" id="BMAW01088777">
    <property type="protein sequence ID" value="GFS36520.1"/>
    <property type="molecule type" value="Genomic_DNA"/>
</dbReference>
<sequence>VQVSSCFSGRMTHSRTTVNESARASAITASPFNLSTTATALPPPPATTSRYALGALQSTSSVYGFSTPATTCGSVFGTFGVTTPTRIGTITLMNQVSSKMITCIVTTTSGSTSGIRFCRPSVLHNRHLMVSNLEYLQLL</sequence>
<evidence type="ECO:0000313" key="2">
    <source>
        <dbReference type="EMBL" id="GFS64918.1"/>
    </source>
</evidence>
<accession>A0A8X6QDP7</accession>
<dbReference type="AlphaFoldDB" id="A0A8X6QDP7"/>
<reference evidence="3" key="1">
    <citation type="submission" date="2020-08" db="EMBL/GenBank/DDBJ databases">
        <title>Multicomponent nature underlies the extraordinary mechanical properties of spider dragline silk.</title>
        <authorList>
            <person name="Kono N."/>
            <person name="Nakamura H."/>
            <person name="Mori M."/>
            <person name="Yoshida Y."/>
            <person name="Ohtoshi R."/>
            <person name="Malay A.D."/>
            <person name="Moran D.A.P."/>
            <person name="Tomita M."/>
            <person name="Numata K."/>
            <person name="Arakawa K."/>
        </authorList>
    </citation>
    <scope>NUCLEOTIDE SEQUENCE</scope>
</reference>
<protein>
    <submittedName>
        <fullName evidence="3">Uncharacterized protein</fullName>
    </submittedName>
</protein>
<organism evidence="3 5">
    <name type="scientific">Nephila pilipes</name>
    <name type="common">Giant wood spider</name>
    <name type="synonym">Nephila maculata</name>
    <dbReference type="NCBI Taxonomy" id="299642"/>
    <lineage>
        <taxon>Eukaryota</taxon>
        <taxon>Metazoa</taxon>
        <taxon>Ecdysozoa</taxon>
        <taxon>Arthropoda</taxon>
        <taxon>Chelicerata</taxon>
        <taxon>Arachnida</taxon>
        <taxon>Araneae</taxon>
        <taxon>Araneomorphae</taxon>
        <taxon>Entelegynae</taxon>
        <taxon>Araneoidea</taxon>
        <taxon>Nephilidae</taxon>
        <taxon>Nephila</taxon>
    </lineage>
</organism>
<dbReference type="EMBL" id="BMAW01082013">
    <property type="protein sequence ID" value="GFU27208.1"/>
    <property type="molecule type" value="Genomic_DNA"/>
</dbReference>
<feature type="non-terminal residue" evidence="3">
    <location>
        <position position="1"/>
    </location>
</feature>
<dbReference type="Proteomes" id="UP000887013">
    <property type="component" value="Unassembled WGS sequence"/>
</dbReference>
<evidence type="ECO:0000313" key="4">
    <source>
        <dbReference type="EMBL" id="GFU27208.1"/>
    </source>
</evidence>
<evidence type="ECO:0000313" key="3">
    <source>
        <dbReference type="EMBL" id="GFU21069.1"/>
    </source>
</evidence>